<keyword evidence="2" id="KW-1185">Reference proteome</keyword>
<organism evidence="1 2">
    <name type="scientific">Boeremia exigua</name>
    <dbReference type="NCBI Taxonomy" id="749465"/>
    <lineage>
        <taxon>Eukaryota</taxon>
        <taxon>Fungi</taxon>
        <taxon>Dikarya</taxon>
        <taxon>Ascomycota</taxon>
        <taxon>Pezizomycotina</taxon>
        <taxon>Dothideomycetes</taxon>
        <taxon>Pleosporomycetidae</taxon>
        <taxon>Pleosporales</taxon>
        <taxon>Pleosporineae</taxon>
        <taxon>Didymellaceae</taxon>
        <taxon>Boeremia</taxon>
    </lineage>
</organism>
<comment type="caution">
    <text evidence="1">The sequence shown here is derived from an EMBL/GenBank/DDBJ whole genome shotgun (WGS) entry which is preliminary data.</text>
</comment>
<accession>A0ACC2HU47</accession>
<dbReference type="Proteomes" id="UP001153331">
    <property type="component" value="Unassembled WGS sequence"/>
</dbReference>
<dbReference type="EMBL" id="JAPHNI010001206">
    <property type="protein sequence ID" value="KAJ8106313.1"/>
    <property type="molecule type" value="Genomic_DNA"/>
</dbReference>
<evidence type="ECO:0000313" key="1">
    <source>
        <dbReference type="EMBL" id="KAJ8106313.1"/>
    </source>
</evidence>
<gene>
    <name evidence="1" type="ORF">OPT61_g9619</name>
</gene>
<reference evidence="1" key="1">
    <citation type="submission" date="2022-11" db="EMBL/GenBank/DDBJ databases">
        <title>Genome Sequence of Boeremia exigua.</title>
        <authorList>
            <person name="Buettner E."/>
        </authorList>
    </citation>
    <scope>NUCLEOTIDE SEQUENCE</scope>
    <source>
        <strain evidence="1">CU02</strain>
    </source>
</reference>
<protein>
    <submittedName>
        <fullName evidence="1">Uncharacterized protein</fullName>
    </submittedName>
</protein>
<proteinExistence type="predicted"/>
<name>A0ACC2HU47_9PLEO</name>
<evidence type="ECO:0000313" key="2">
    <source>
        <dbReference type="Proteomes" id="UP001153331"/>
    </source>
</evidence>
<sequence>MSGTQHPHEAPPSYESATGSSSTEPTPGIARVSTDEPGARTDRNGIPMERRRSMEDELRPLPPGWVRTFDPESHHQFFVDTKADPPRSIWTHPYDDEQYLSTLSPEERKKHSRMKRTVTLDDLAAEDSDDDHDLPPRPDGRGKSAEPGLTGFHKFSRKLKDKVTGTTHVEREQQRVRRAEQERQAYQAHLRARQALIRAMETGEPQFICKDAQGRDVYVTPPNGYAPRGAYGYNPYGGYNPNVRYMRPMTPYGRPYGRGYGGGAGLPIAAGFLGGALLGGALLSNTRKHRGHVSAGHGRVGKHRKHPGGRGMAGGQHHHRTNIDKYHPGYFGKVGMSPQAAEPLLEARHQPRQALVARPR</sequence>